<feature type="domain" description="SRA1/Sec31" evidence="10">
    <location>
        <begin position="726"/>
        <end position="851"/>
    </location>
</feature>
<dbReference type="InterPro" id="IPR040251">
    <property type="entry name" value="SEC31-like"/>
</dbReference>
<keyword evidence="7" id="KW-0472">Membrane</keyword>
<dbReference type="PANTHER" id="PTHR13923:SF11">
    <property type="entry name" value="SECRETORY 31, ISOFORM D"/>
    <property type="match status" value="1"/>
</dbReference>
<keyword evidence="13" id="KW-1185">Reference proteome</keyword>
<keyword evidence="2" id="KW-0813">Transport</keyword>
<comment type="caution">
    <text evidence="12">The sequence shown here is derived from an EMBL/GenBank/DDBJ whole genome shotgun (WGS) entry which is preliminary data.</text>
</comment>
<dbReference type="OrthoDB" id="6121at2759"/>
<sequence>MLDDEMASILQTDCFASRLATPSLRARSKPRRPRLMTATTVCNLRKTNILSYAPKWMRPPCKAVFGFGAQLAYVAESEPCGMLLQLESPLEELEEIVHQAIRLVQPDYDLHRHCLERAEQATSPANAQVWQVLSALLVPNSRLAVLEIVCGAESLPNAPQLMELNAGTIGLLLSVPPVQSSRVAPMLSDAELAAATEIIPEVGTGAAYAPRDLGQGTQPAASAEPWNAEQPPISAGTWDAPAPWEHGLDTVGASSVLDAPTLLAQEHATVSDRSSEAGFMAFTTAKPSSGMPAERMNLREMLIRGELPTAIDICLRQGQIAEALMIATCAGPATWTRTLHEALQRSTIQNATTKAVLTSVVLGHFDEAISVVSTADWKDALALLLLQGTFDEIAIGCTRLAERLSTSDCDAALICALCAADIARATRLWIQQGYSGYDLLERILILRQILVQGNPTMDVAAVALTAEALQVVEQIAAALIERGAVQLADMFLTELGVVSDLADRIRQFLGFAAGAGDSINRTGANAQTPWTRSNQPWSVEGAGKFPPLQMSTGAANRISSNRVPGVGHGNHIGREMLSSMSSSSMPTASRDTTSVHPPPVNGYAPSRSMQTRSPTSVGAATSATWSGSVDTRQVSRVSPKNLVASQVAAGGAGVMPPLSSPTTSHMNDSQGTAPATTWSGMSSLPPTTRAPMQTSSPTGHGSDTMTSLSSLQVPQGAALATGTSGAPSSNSMPTSADHSSGISVLCVDIRNLPVMPKQAATILQRVYAECAKRAVGGLERKKIQDIDRKLGLLLTRMSRGDISADAVAQLHRLCSELEQHHLNEANAIHTLLTREHYDGNSTWIMALKRLLEVAARVGY</sequence>
<evidence type="ECO:0000313" key="13">
    <source>
        <dbReference type="Proteomes" id="UP000530660"/>
    </source>
</evidence>
<dbReference type="AlphaFoldDB" id="A0A7J7IN42"/>
<evidence type="ECO:0000256" key="8">
    <source>
        <dbReference type="ARBA" id="ARBA00029433"/>
    </source>
</evidence>
<evidence type="ECO:0000256" key="4">
    <source>
        <dbReference type="ARBA" id="ARBA00022737"/>
    </source>
</evidence>
<dbReference type="Proteomes" id="UP000530660">
    <property type="component" value="Unassembled WGS sequence"/>
</dbReference>
<evidence type="ECO:0000256" key="2">
    <source>
        <dbReference type="ARBA" id="ARBA00022448"/>
    </source>
</evidence>
<dbReference type="InterPro" id="IPR024298">
    <property type="entry name" value="Sec16_Sec23-bd"/>
</dbReference>
<accession>A0A7J7IN42</accession>
<dbReference type="GO" id="GO:0070971">
    <property type="term" value="C:endoplasmic reticulum exit site"/>
    <property type="evidence" value="ECO:0007669"/>
    <property type="project" value="TreeGrafter"/>
</dbReference>
<dbReference type="EMBL" id="VWRR01000003">
    <property type="protein sequence ID" value="KAF6004536.1"/>
    <property type="molecule type" value="Genomic_DNA"/>
</dbReference>
<dbReference type="GO" id="GO:0007029">
    <property type="term" value="P:endoplasmic reticulum organization"/>
    <property type="evidence" value="ECO:0007669"/>
    <property type="project" value="TreeGrafter"/>
</dbReference>
<dbReference type="GO" id="GO:0005198">
    <property type="term" value="F:structural molecule activity"/>
    <property type="evidence" value="ECO:0007669"/>
    <property type="project" value="TreeGrafter"/>
</dbReference>
<evidence type="ECO:0000256" key="1">
    <source>
        <dbReference type="ARBA" id="ARBA00004240"/>
    </source>
</evidence>
<proteinExistence type="predicted"/>
<keyword evidence="6" id="KW-0931">ER-Golgi transport</keyword>
<evidence type="ECO:0000259" key="10">
    <source>
        <dbReference type="Pfam" id="PF07304"/>
    </source>
</evidence>
<gene>
    <name evidence="12" type="primary">SEC31</name>
    <name evidence="12" type="ORF">F1559_003977</name>
</gene>
<comment type="subcellular location">
    <subcellularLocation>
        <location evidence="8">Endomembrane system</location>
        <topology evidence="8">Peripheral membrane protein</topology>
        <orientation evidence="8">Cytoplasmic side</orientation>
    </subcellularLocation>
    <subcellularLocation>
        <location evidence="1">Endoplasmic reticulum</location>
    </subcellularLocation>
</comment>
<feature type="region of interest" description="Disordered" evidence="9">
    <location>
        <begin position="211"/>
        <end position="231"/>
    </location>
</feature>
<evidence type="ECO:0000256" key="7">
    <source>
        <dbReference type="ARBA" id="ARBA00023136"/>
    </source>
</evidence>
<dbReference type="Pfam" id="PF12931">
    <property type="entry name" value="TPR_Sec16"/>
    <property type="match status" value="1"/>
</dbReference>
<evidence type="ECO:0000256" key="5">
    <source>
        <dbReference type="ARBA" id="ARBA00022824"/>
    </source>
</evidence>
<feature type="compositionally biased region" description="Polar residues" evidence="9">
    <location>
        <begin position="586"/>
        <end position="595"/>
    </location>
</feature>
<feature type="domain" description="Sec16 Sec23-binding" evidence="11">
    <location>
        <begin position="298"/>
        <end position="374"/>
    </location>
</feature>
<evidence type="ECO:0000259" key="11">
    <source>
        <dbReference type="Pfam" id="PF12931"/>
    </source>
</evidence>
<dbReference type="Pfam" id="PF07304">
    <property type="entry name" value="SRA1"/>
    <property type="match status" value="1"/>
</dbReference>
<evidence type="ECO:0000256" key="6">
    <source>
        <dbReference type="ARBA" id="ARBA00022892"/>
    </source>
</evidence>
<dbReference type="GO" id="GO:0030127">
    <property type="term" value="C:COPII vesicle coat"/>
    <property type="evidence" value="ECO:0007669"/>
    <property type="project" value="TreeGrafter"/>
</dbReference>
<organism evidence="12 13">
    <name type="scientific">Cyanidiococcus yangmingshanensis</name>
    <dbReference type="NCBI Taxonomy" id="2690220"/>
    <lineage>
        <taxon>Eukaryota</taxon>
        <taxon>Rhodophyta</taxon>
        <taxon>Bangiophyceae</taxon>
        <taxon>Cyanidiales</taxon>
        <taxon>Cyanidiaceae</taxon>
        <taxon>Cyanidiococcus</taxon>
    </lineage>
</organism>
<protein>
    <submittedName>
        <fullName evidence="12">Protein transport protein S31</fullName>
    </submittedName>
</protein>
<dbReference type="GO" id="GO:0090110">
    <property type="term" value="P:COPII-coated vesicle cargo loading"/>
    <property type="evidence" value="ECO:0007669"/>
    <property type="project" value="TreeGrafter"/>
</dbReference>
<feature type="compositionally biased region" description="Polar residues" evidence="9">
    <location>
        <begin position="607"/>
        <end position="637"/>
    </location>
</feature>
<feature type="compositionally biased region" description="Polar residues" evidence="9">
    <location>
        <begin position="660"/>
        <end position="713"/>
    </location>
</feature>
<keyword evidence="3" id="KW-0853">WD repeat</keyword>
<evidence type="ECO:0000256" key="3">
    <source>
        <dbReference type="ARBA" id="ARBA00022574"/>
    </source>
</evidence>
<evidence type="ECO:0000256" key="9">
    <source>
        <dbReference type="SAM" id="MobiDB-lite"/>
    </source>
</evidence>
<reference evidence="12 13" key="1">
    <citation type="journal article" date="2020" name="J. Phycol.">
        <title>Comparative genome analysis reveals Cyanidiococcus gen. nov., a new extremophilic red algal genus sister to Cyanidioschyzon (Cyanidioschyzonaceae, Rhodophyta).</title>
        <authorList>
            <person name="Liu S.-L."/>
            <person name="Chiang Y.-R."/>
            <person name="Yoon H.S."/>
            <person name="Fu H.-Y."/>
        </authorList>
    </citation>
    <scope>NUCLEOTIDE SEQUENCE [LARGE SCALE GENOMIC DNA]</scope>
    <source>
        <strain evidence="12 13">THAL066</strain>
    </source>
</reference>
<name>A0A7J7IN42_9RHOD</name>
<dbReference type="Gene3D" id="1.20.940.10">
    <property type="entry name" value="Functional domain of the splicing factor Prp18"/>
    <property type="match status" value="1"/>
</dbReference>
<feature type="region of interest" description="Disordered" evidence="9">
    <location>
        <begin position="653"/>
        <end position="737"/>
    </location>
</feature>
<dbReference type="Gene3D" id="1.25.40.1030">
    <property type="match status" value="1"/>
</dbReference>
<dbReference type="InterPro" id="IPR009917">
    <property type="entry name" value="SRA1/Sec31"/>
</dbReference>
<dbReference type="PANTHER" id="PTHR13923">
    <property type="entry name" value="SEC31-RELATED PROTEIN"/>
    <property type="match status" value="1"/>
</dbReference>
<feature type="region of interest" description="Disordered" evidence="9">
    <location>
        <begin position="579"/>
        <end position="637"/>
    </location>
</feature>
<keyword evidence="4" id="KW-0677">Repeat</keyword>
<evidence type="ECO:0000313" key="12">
    <source>
        <dbReference type="EMBL" id="KAF6004536.1"/>
    </source>
</evidence>
<feature type="compositionally biased region" description="Polar residues" evidence="9">
    <location>
        <begin position="721"/>
        <end position="737"/>
    </location>
</feature>
<keyword evidence="5" id="KW-0256">Endoplasmic reticulum</keyword>